<keyword evidence="1" id="KW-0175">Coiled coil</keyword>
<evidence type="ECO:0000313" key="3">
    <source>
        <dbReference type="EMBL" id="THH16123.1"/>
    </source>
</evidence>
<dbReference type="AlphaFoldDB" id="A0A4V3XF46"/>
<protein>
    <submittedName>
        <fullName evidence="3">Uncharacterized protein</fullName>
    </submittedName>
</protein>
<gene>
    <name evidence="3" type="ORF">EW146_g4465</name>
</gene>
<dbReference type="EMBL" id="SGPL01000173">
    <property type="protein sequence ID" value="THH16123.1"/>
    <property type="molecule type" value="Genomic_DNA"/>
</dbReference>
<organism evidence="3 4">
    <name type="scientific">Bondarzewia mesenterica</name>
    <dbReference type="NCBI Taxonomy" id="1095465"/>
    <lineage>
        <taxon>Eukaryota</taxon>
        <taxon>Fungi</taxon>
        <taxon>Dikarya</taxon>
        <taxon>Basidiomycota</taxon>
        <taxon>Agaricomycotina</taxon>
        <taxon>Agaricomycetes</taxon>
        <taxon>Russulales</taxon>
        <taxon>Bondarzewiaceae</taxon>
        <taxon>Bondarzewia</taxon>
    </lineage>
</organism>
<feature type="region of interest" description="Disordered" evidence="2">
    <location>
        <begin position="257"/>
        <end position="310"/>
    </location>
</feature>
<feature type="compositionally biased region" description="Low complexity" evidence="2">
    <location>
        <begin position="297"/>
        <end position="308"/>
    </location>
</feature>
<feature type="compositionally biased region" description="Basic and acidic residues" evidence="2">
    <location>
        <begin position="153"/>
        <end position="165"/>
    </location>
</feature>
<evidence type="ECO:0000256" key="1">
    <source>
        <dbReference type="SAM" id="Coils"/>
    </source>
</evidence>
<accession>A0A4V3XF46</accession>
<reference evidence="3 4" key="1">
    <citation type="submission" date="2019-02" db="EMBL/GenBank/DDBJ databases">
        <title>Genome sequencing of the rare red list fungi Bondarzewia mesenterica.</title>
        <authorList>
            <person name="Buettner E."/>
            <person name="Kellner H."/>
        </authorList>
    </citation>
    <scope>NUCLEOTIDE SEQUENCE [LARGE SCALE GENOMIC DNA]</scope>
    <source>
        <strain evidence="3 4">DSM 108281</strain>
    </source>
</reference>
<proteinExistence type="predicted"/>
<keyword evidence="4" id="KW-1185">Reference proteome</keyword>
<feature type="coiled-coil region" evidence="1">
    <location>
        <begin position="211"/>
        <end position="238"/>
    </location>
</feature>
<sequence length="353" mass="38990">MIKHCFNKVTIRLAVADKAGSRLISDVVQNAVQLGLHSASIFIQATYIHPLFYLYLYELFRTSLQMAITRSFTVFRDEPSEPCTKPKKPCTDLLTTVSMGPANAVLPSVTTSEKENLHPVTGLRTTYNSDSQTKKRKNSALATKLLAPPVSKKQKETDEPESKPEAKKRKVSSTGAKAKLASSRKDGKVSVLNRKGAGILNKRRKVVELPKVEEEFEVRRVEKEAEGAQKTITQASIDSKCYDLTVTPLADVSKAYDPTASEESMSREDSPKATALKLDSVMEESSSARPKRRAVTLSPKSSSSKLAPIMTTPERRSIYVDFTFRTPSPSSKRFATSRAGGFDMFGDIEFKPT</sequence>
<comment type="caution">
    <text evidence="3">The sequence shown here is derived from an EMBL/GenBank/DDBJ whole genome shotgun (WGS) entry which is preliminary data.</text>
</comment>
<evidence type="ECO:0000256" key="2">
    <source>
        <dbReference type="SAM" id="MobiDB-lite"/>
    </source>
</evidence>
<evidence type="ECO:0000313" key="4">
    <source>
        <dbReference type="Proteomes" id="UP000310158"/>
    </source>
</evidence>
<feature type="region of interest" description="Disordered" evidence="2">
    <location>
        <begin position="109"/>
        <end position="189"/>
    </location>
</feature>
<dbReference type="OrthoDB" id="3265369at2759"/>
<name>A0A4V3XF46_9AGAM</name>
<dbReference type="Proteomes" id="UP000310158">
    <property type="component" value="Unassembled WGS sequence"/>
</dbReference>